<dbReference type="PROSITE" id="PS50853">
    <property type="entry name" value="FN3"/>
    <property type="match status" value="1"/>
</dbReference>
<accession>A0AAW0TVE1</accession>
<dbReference type="InterPro" id="IPR036179">
    <property type="entry name" value="Ig-like_dom_sf"/>
</dbReference>
<feature type="compositionally biased region" description="Polar residues" evidence="6">
    <location>
        <begin position="908"/>
        <end position="942"/>
    </location>
</feature>
<keyword evidence="10" id="KW-1185">Reference proteome</keyword>
<dbReference type="Pfam" id="PF13927">
    <property type="entry name" value="Ig_3"/>
    <property type="match status" value="1"/>
</dbReference>
<comment type="subcellular location">
    <subcellularLocation>
        <location evidence="1">Membrane</location>
        <topology evidence="1">Single-pass membrane protein</topology>
    </subcellularLocation>
</comment>
<evidence type="ECO:0000256" key="1">
    <source>
        <dbReference type="ARBA" id="ARBA00004167"/>
    </source>
</evidence>
<dbReference type="Proteomes" id="UP001487740">
    <property type="component" value="Unassembled WGS sequence"/>
</dbReference>
<dbReference type="InterPro" id="IPR003599">
    <property type="entry name" value="Ig_sub"/>
</dbReference>
<evidence type="ECO:0000256" key="4">
    <source>
        <dbReference type="ARBA" id="ARBA00023136"/>
    </source>
</evidence>
<name>A0AAW0TVE1_SCYPA</name>
<feature type="region of interest" description="Disordered" evidence="6">
    <location>
        <begin position="691"/>
        <end position="757"/>
    </location>
</feature>
<evidence type="ECO:0000256" key="6">
    <source>
        <dbReference type="SAM" id="MobiDB-lite"/>
    </source>
</evidence>
<dbReference type="EMBL" id="JARAKH010000024">
    <property type="protein sequence ID" value="KAK8391531.1"/>
    <property type="molecule type" value="Genomic_DNA"/>
</dbReference>
<dbReference type="SMART" id="SM00409">
    <property type="entry name" value="IG"/>
    <property type="match status" value="5"/>
</dbReference>
<dbReference type="SMART" id="SM00408">
    <property type="entry name" value="IGc2"/>
    <property type="match status" value="3"/>
</dbReference>
<dbReference type="AlphaFoldDB" id="A0AAW0TVE1"/>
<dbReference type="InterPro" id="IPR003598">
    <property type="entry name" value="Ig_sub2"/>
</dbReference>
<dbReference type="CDD" id="cd00063">
    <property type="entry name" value="FN3"/>
    <property type="match status" value="1"/>
</dbReference>
<evidence type="ECO:0000256" key="5">
    <source>
        <dbReference type="ARBA" id="ARBA00023157"/>
    </source>
</evidence>
<keyword evidence="5" id="KW-1015">Disulfide bond</keyword>
<protein>
    <submittedName>
        <fullName evidence="9">Uncharacterized protein</fullName>
    </submittedName>
</protein>
<feature type="domain" description="Ig-like" evidence="7">
    <location>
        <begin position="45"/>
        <end position="160"/>
    </location>
</feature>
<evidence type="ECO:0000256" key="3">
    <source>
        <dbReference type="ARBA" id="ARBA00022989"/>
    </source>
</evidence>
<feature type="region of interest" description="Disordered" evidence="6">
    <location>
        <begin position="906"/>
        <end position="1037"/>
    </location>
</feature>
<evidence type="ECO:0000256" key="2">
    <source>
        <dbReference type="ARBA" id="ARBA00022692"/>
    </source>
</evidence>
<proteinExistence type="predicted"/>
<dbReference type="Pfam" id="PF08205">
    <property type="entry name" value="C2-set_2"/>
    <property type="match status" value="1"/>
</dbReference>
<evidence type="ECO:0000313" key="10">
    <source>
        <dbReference type="Proteomes" id="UP001487740"/>
    </source>
</evidence>
<dbReference type="CDD" id="cd00096">
    <property type="entry name" value="Ig"/>
    <property type="match status" value="1"/>
</dbReference>
<gene>
    <name evidence="9" type="ORF">O3P69_017230</name>
</gene>
<dbReference type="InterPro" id="IPR013162">
    <property type="entry name" value="CD80_C2-set"/>
</dbReference>
<dbReference type="InterPro" id="IPR013783">
    <property type="entry name" value="Ig-like_fold"/>
</dbReference>
<dbReference type="InterPro" id="IPR036116">
    <property type="entry name" value="FN3_sf"/>
</dbReference>
<feature type="domain" description="Ig-like" evidence="7">
    <location>
        <begin position="365"/>
        <end position="457"/>
    </location>
</feature>
<dbReference type="InterPro" id="IPR013106">
    <property type="entry name" value="Ig_V-set"/>
</dbReference>
<dbReference type="SUPFAM" id="SSF49265">
    <property type="entry name" value="Fibronectin type III"/>
    <property type="match status" value="1"/>
</dbReference>
<evidence type="ECO:0000313" key="9">
    <source>
        <dbReference type="EMBL" id="KAK8391531.1"/>
    </source>
</evidence>
<feature type="compositionally biased region" description="Basic and acidic residues" evidence="6">
    <location>
        <begin position="958"/>
        <end position="975"/>
    </location>
</feature>
<comment type="caution">
    <text evidence="9">The sequence shown here is derived from an EMBL/GenBank/DDBJ whole genome shotgun (WGS) entry which is preliminary data.</text>
</comment>
<keyword evidence="4" id="KW-0472">Membrane</keyword>
<dbReference type="PROSITE" id="PS50835">
    <property type="entry name" value="IG_LIKE"/>
    <property type="match status" value="5"/>
</dbReference>
<organism evidence="9 10">
    <name type="scientific">Scylla paramamosain</name>
    <name type="common">Mud crab</name>
    <dbReference type="NCBI Taxonomy" id="85552"/>
    <lineage>
        <taxon>Eukaryota</taxon>
        <taxon>Metazoa</taxon>
        <taxon>Ecdysozoa</taxon>
        <taxon>Arthropoda</taxon>
        <taxon>Crustacea</taxon>
        <taxon>Multicrustacea</taxon>
        <taxon>Malacostraca</taxon>
        <taxon>Eumalacostraca</taxon>
        <taxon>Eucarida</taxon>
        <taxon>Decapoda</taxon>
        <taxon>Pleocyemata</taxon>
        <taxon>Brachyura</taxon>
        <taxon>Eubrachyura</taxon>
        <taxon>Portunoidea</taxon>
        <taxon>Portunidae</taxon>
        <taxon>Portuninae</taxon>
        <taxon>Scylla</taxon>
    </lineage>
</organism>
<evidence type="ECO:0000259" key="8">
    <source>
        <dbReference type="PROSITE" id="PS50853"/>
    </source>
</evidence>
<dbReference type="InterPro" id="IPR007110">
    <property type="entry name" value="Ig-like_dom"/>
</dbReference>
<dbReference type="GO" id="GO:0016020">
    <property type="term" value="C:membrane"/>
    <property type="evidence" value="ECO:0007669"/>
    <property type="project" value="UniProtKB-SubCell"/>
</dbReference>
<feature type="domain" description="Ig-like" evidence="7">
    <location>
        <begin position="189"/>
        <end position="263"/>
    </location>
</feature>
<feature type="compositionally biased region" description="Acidic residues" evidence="6">
    <location>
        <begin position="723"/>
        <end position="742"/>
    </location>
</feature>
<feature type="domain" description="Fibronectin type-III" evidence="8">
    <location>
        <begin position="557"/>
        <end position="650"/>
    </location>
</feature>
<sequence>MEVFRDSIIVLVRRGSFRSGRFLSESDTQTQSLIQTSPSHTPTNPTFQPVRGVAVVVVEGVVGGRAQLPCHFKTRRPGDAPKLVLWYKESEDGHLRPLFSRDLRASQVAKHLSQPDGSLQVERSSSTLIYRRLTPRHAGLYECHIDFFNSPVHSSRVQLVVVEPVRSVDILEEGGLEVRNGVLGPYPAGHTLNVTCVARQGVPLPTVRWWTGGMVLKSSRELVEAKVENNLVVENISRTWHLRRLTCTANNSRLYRPAAATVTVHMTLLPVSVKMRVPAPLVEGQRAVLRCEAAGSNPAPRLSWTLQQIVMRESKSWEEGNKTCSELILNATRHLHLARVTCIATNLALNASLTNFTTLIVHYPPSVRASLGQPLRASSLKEGDNVYFTCSVAANPPATAITWFHEGRQVVQNRSAGVVTSRSSLVMRGVRRHQAGRYSCEAANMLARVRSATVTLTIKYRPKCVASVTTYFIYDKPVTVNCSVTSLPSPDSIYWQWEDRDEMTSVEPLRRGGGVATSLLTVAPSTNHRRKLYCWATNQIGDQIVPCNFTIREVGVPGWSCRVVHISTSSLTLVCLTPPQLEDHTATLYTAEVYLENKTLLANVTSTSSTFNVSHLHAGTNYRLKVYVTYGPVTSPPVLVSAYTSETPAKRGGGGVQSGRLGGAVGGMVVAVAVASAAVCARLYRGRRVARRGGSKTHHLAATTEDRRPMLRPGSECLPGTALEEEEEDEEDTPDRQDDEEAPMMGKKEEEEEEEDQVFRVVVDPLSCSAGLVRQKQEAASALHETKTEAAAAKEAEATGGEQLHIGEWMQLVPQECEDTLARKLQHVAGDKNHRRQQGQQQQQLGEWLQHVPGGWVLASSLHDPRLHLSRTEVLWLVDTPSSSGKLLQGVRFTLPREQWKWPPEDAYNNNSINTSSNAQHNTLFDTNTNFNRNSLFLPSSTTRDDLPNKRWSLPHPLRAETRRPPRRQAHEQEGSHPPALLHRLQLAGQPRPRSMIGREQQSAEAVSEHELGGQEQAAQEVPRSMRRLRFSEETIL</sequence>
<dbReference type="PANTHER" id="PTHR23278:SF19">
    <property type="entry name" value="OBSCURIN"/>
    <property type="match status" value="1"/>
</dbReference>
<dbReference type="InterPro" id="IPR003961">
    <property type="entry name" value="FN3_dom"/>
</dbReference>
<keyword evidence="2" id="KW-0812">Transmembrane</keyword>
<keyword evidence="3" id="KW-1133">Transmembrane helix</keyword>
<reference evidence="9 10" key="1">
    <citation type="submission" date="2023-03" db="EMBL/GenBank/DDBJ databases">
        <title>High-quality genome of Scylla paramamosain provides insights in environmental adaptation.</title>
        <authorList>
            <person name="Zhang L."/>
        </authorList>
    </citation>
    <scope>NUCLEOTIDE SEQUENCE [LARGE SCALE GENOMIC DNA]</scope>
    <source>
        <strain evidence="9">LZ_2023a</strain>
        <tissue evidence="9">Muscle</tissue>
    </source>
</reference>
<dbReference type="SUPFAM" id="SSF48726">
    <property type="entry name" value="Immunoglobulin"/>
    <property type="match status" value="5"/>
</dbReference>
<feature type="domain" description="Ig-like" evidence="7">
    <location>
        <begin position="270"/>
        <end position="354"/>
    </location>
</feature>
<feature type="domain" description="Ig-like" evidence="7">
    <location>
        <begin position="462"/>
        <end position="550"/>
    </location>
</feature>
<evidence type="ECO:0000259" key="7">
    <source>
        <dbReference type="PROSITE" id="PS50835"/>
    </source>
</evidence>
<dbReference type="Gene3D" id="2.60.40.10">
    <property type="entry name" value="Immunoglobulins"/>
    <property type="match status" value="5"/>
</dbReference>
<dbReference type="PANTHER" id="PTHR23278">
    <property type="entry name" value="SIDESTEP PROTEIN"/>
    <property type="match status" value="1"/>
</dbReference>
<dbReference type="Pfam" id="PF07686">
    <property type="entry name" value="V-set"/>
    <property type="match status" value="1"/>
</dbReference>